<feature type="transmembrane region" description="Helical" evidence="1">
    <location>
        <begin position="298"/>
        <end position="316"/>
    </location>
</feature>
<keyword evidence="1" id="KW-0812">Transmembrane</keyword>
<proteinExistence type="predicted"/>
<dbReference type="InterPro" id="IPR000160">
    <property type="entry name" value="GGDEF_dom"/>
</dbReference>
<evidence type="ECO:0000256" key="1">
    <source>
        <dbReference type="SAM" id="Phobius"/>
    </source>
</evidence>
<feature type="transmembrane region" description="Helical" evidence="1">
    <location>
        <begin position="355"/>
        <end position="373"/>
    </location>
</feature>
<evidence type="ECO:0000313" key="3">
    <source>
        <dbReference type="EMBL" id="SCZ82022.1"/>
    </source>
</evidence>
<dbReference type="InterPro" id="IPR029787">
    <property type="entry name" value="Nucleotide_cyclase"/>
</dbReference>
<sequence>MRSRTFYMISTIIVLSLALWGIRLSNFEPNAQKALEGSIHFNGWDENELYLLGGQWQYFPNLLAEDLNTKSSSKKSTLATLPHLWPGDARYDGRGFGFGVYRLSLSGLEPLKNYAMMLRDASAAYRVSANGKTVFSNGVVGKFADDYSAFMKTEQGVFYADGQGKAEILIEVSNFDNGKGGLWTIPYFGSVESVFFLSMREKLVETYLYTTMLTLGLFFFALYAFSRDEKSMLFLGVFSILSALRLTMMGHRQIFGMVPDLSWVLQNRLEYMIGYMLLPVFGYLTCALDFVKPKRGMIYAYHGLTAVALILTLFMPKPIYDAYFTLYKVLIFILAGYFLTVVVQGLKMKADGAPVIILAYLIMAAGAFTELFVREDPFNTSFATLIMVLLFAEVIIVKFVSHKRLKESLEASIITDQLTGAFNRFHLEQLINVSAPDQRHAQRSHVLFIDIDKFKTYNDTYGHAAGDEILRAVAVRLKACVRETDKVFRYGGDEFVILAEALPDLKVHDLVNRIHESFTVPIVISNQSFNLRLSIGTSTYHGSQDSLSAAIYRSDEHMYALRRMEAGSAT</sequence>
<dbReference type="CDD" id="cd01949">
    <property type="entry name" value="GGDEF"/>
    <property type="match status" value="1"/>
</dbReference>
<dbReference type="EMBL" id="FMWL01000030">
    <property type="protein sequence ID" value="SCZ82022.1"/>
    <property type="molecule type" value="Genomic_DNA"/>
</dbReference>
<dbReference type="Pfam" id="PF00990">
    <property type="entry name" value="GGDEF"/>
    <property type="match status" value="1"/>
</dbReference>
<feature type="transmembrane region" description="Helical" evidence="1">
    <location>
        <begin position="379"/>
        <end position="400"/>
    </location>
</feature>
<dbReference type="AlphaFoldDB" id="A0A1G5S6M1"/>
<dbReference type="InterPro" id="IPR011623">
    <property type="entry name" value="7TMR_DISM_rcpt_extracell_dom1"/>
</dbReference>
<dbReference type="SMART" id="SM00267">
    <property type="entry name" value="GGDEF"/>
    <property type="match status" value="1"/>
</dbReference>
<gene>
    <name evidence="3" type="ORF">SAMN03080599_03276</name>
</gene>
<dbReference type="STRING" id="1120920.SAMN03080599_03276"/>
<keyword evidence="4" id="KW-1185">Reference proteome</keyword>
<dbReference type="PANTHER" id="PTHR45138">
    <property type="entry name" value="REGULATORY COMPONENTS OF SENSORY TRANSDUCTION SYSTEM"/>
    <property type="match status" value="1"/>
</dbReference>
<dbReference type="Gene3D" id="3.30.70.270">
    <property type="match status" value="1"/>
</dbReference>
<dbReference type="InterPro" id="IPR043128">
    <property type="entry name" value="Rev_trsase/Diguanyl_cyclase"/>
</dbReference>
<protein>
    <submittedName>
        <fullName evidence="3">Diguanylate cyclase (GGDEF) domain-containing protein</fullName>
    </submittedName>
</protein>
<keyword evidence="1" id="KW-1133">Transmembrane helix</keyword>
<name>A0A1G5S6M1_9FIRM</name>
<feature type="transmembrane region" description="Helical" evidence="1">
    <location>
        <begin position="232"/>
        <end position="251"/>
    </location>
</feature>
<feature type="transmembrane region" description="Helical" evidence="1">
    <location>
        <begin position="207"/>
        <end position="225"/>
    </location>
</feature>
<dbReference type="GO" id="GO:0052621">
    <property type="term" value="F:diguanylate cyclase activity"/>
    <property type="evidence" value="ECO:0007669"/>
    <property type="project" value="TreeGrafter"/>
</dbReference>
<accession>A0A1G5S6M1</accession>
<dbReference type="InterPro" id="IPR050469">
    <property type="entry name" value="Diguanylate_Cyclase"/>
</dbReference>
<evidence type="ECO:0000259" key="2">
    <source>
        <dbReference type="PROSITE" id="PS50887"/>
    </source>
</evidence>
<feature type="transmembrane region" description="Helical" evidence="1">
    <location>
        <begin position="271"/>
        <end position="291"/>
    </location>
</feature>
<evidence type="ECO:0000313" key="4">
    <source>
        <dbReference type="Proteomes" id="UP000199208"/>
    </source>
</evidence>
<feature type="transmembrane region" description="Helical" evidence="1">
    <location>
        <begin position="322"/>
        <end position="343"/>
    </location>
</feature>
<reference evidence="3 4" key="1">
    <citation type="submission" date="2016-10" db="EMBL/GenBank/DDBJ databases">
        <authorList>
            <person name="de Groot N.N."/>
        </authorList>
    </citation>
    <scope>NUCLEOTIDE SEQUENCE [LARGE SCALE GENOMIC DNA]</scope>
    <source>
        <strain evidence="3 4">DSM 2784</strain>
    </source>
</reference>
<feature type="domain" description="GGDEF" evidence="2">
    <location>
        <begin position="442"/>
        <end position="570"/>
    </location>
</feature>
<dbReference type="Pfam" id="PF07695">
    <property type="entry name" value="7TMR-DISM_7TM"/>
    <property type="match status" value="1"/>
</dbReference>
<dbReference type="SUPFAM" id="SSF55073">
    <property type="entry name" value="Nucleotide cyclase"/>
    <property type="match status" value="1"/>
</dbReference>
<dbReference type="RefSeq" id="WP_278278147.1">
    <property type="nucleotide sequence ID" value="NZ_FMWL01000030.1"/>
</dbReference>
<keyword evidence="1" id="KW-0472">Membrane</keyword>
<dbReference type="PANTHER" id="PTHR45138:SF9">
    <property type="entry name" value="DIGUANYLATE CYCLASE DGCM-RELATED"/>
    <property type="match status" value="1"/>
</dbReference>
<dbReference type="PROSITE" id="PS50887">
    <property type="entry name" value="GGDEF"/>
    <property type="match status" value="1"/>
</dbReference>
<organism evidence="3 4">
    <name type="scientific">Acidaminobacter hydrogenoformans DSM 2784</name>
    <dbReference type="NCBI Taxonomy" id="1120920"/>
    <lineage>
        <taxon>Bacteria</taxon>
        <taxon>Bacillati</taxon>
        <taxon>Bacillota</taxon>
        <taxon>Clostridia</taxon>
        <taxon>Peptostreptococcales</taxon>
        <taxon>Acidaminobacteraceae</taxon>
        <taxon>Acidaminobacter</taxon>
    </lineage>
</organism>
<dbReference type="Proteomes" id="UP000199208">
    <property type="component" value="Unassembled WGS sequence"/>
</dbReference>
<dbReference type="NCBIfam" id="TIGR00254">
    <property type="entry name" value="GGDEF"/>
    <property type="match status" value="1"/>
</dbReference>